<keyword evidence="1" id="KW-0472">Membrane</keyword>
<sequence>MTLSIEFIILFLFSITFIFGQYPLPPDPSLLPIPPEAHLHGSTIIFTQRALQLAPSIFRKFIDDGIQCIRDQLNQIPDISNRSGCCHSSPRTSADLYIGLSSARKTLKLVNDPILTIPDDNSLQIDAIVHISVVSEVYCRAYFCVIRTLRICATHTLCSRGSQIWLDVNLHIQIRIAVENTATGAVFKPSVLFKFLNGHNKGGCNCNNLCKLLIFLIRDDSDIYKKAQEKIMQEINDRMQPISAGGIYSPYHGIAIRYTLVSAVLRANQDMRAYISIVVYILNPVTQKWLIYEDYDQERSVLYPPFEWPSPGLSLPLASLRIGSNVMNAISSAFESLGTFESNVNDIIEDVFFDEQIYWYIFKISIFRQDEARLHVDYISTNVTCQYNRFNCSNSAFDNNSTMCNVSEDDIQKYAVPFLSGTITNIDMNIVMLMILVNNGPGVYLNGTSINSEKLNITIKAAPLPIPPSAEAALLKHMILRSLPIINSVLIKNPLPLPDAATPYFPNPTSHLFPQVNKQGKYTGYGYIDIASNEINSSIHEHKLVSHINPTRTTTTTTCTTNVESIKSHLPSIASLGGIYLSIFESEYDDTIQNTKCSIAQEGFQMSSYTLPTTTYINSTIWNDTCTVIAQCMDTSEFFYSNLQYYSLLQDSATGSILALNFMCSDPQCQQCQYQQNFSNENNPVEKCLLGKYFYRFNQTLFSFKIALLDETTIKTCTVKTKPTTTIIPQLDFQLVKAKTTFLLTYTNAEQCQWNITNNVPNYLSKIINLGSNLITEENIHCSTCNSDLSSSMTCLVSTIEKTSYKNCYTINAFCVDNCTRCNFDIDLVCLNFCSFTNLTIPMTSYLANSWTKSSPFNTALDSTIDEERYGLTDKYLDNTKAIKDFSNWQSNGKNVTIVCTILMLSTFIQLFINNNKKKRFQKLLSYILSLILLSQLCLVLIPTFVYNFFQCMNIRQSSDTFIQRDPDTRKMLNNVVGGIFTQYVYLLLQSIALYCIQSMRTGIIIGYILYLLLIRKRLEKYIILNDNQPKVIVSSNEIDGSTNLYIDTYISCMRLVIYIVELINLIGCLLPAILIYQINQHNLIWLIIWSISKIVPFFIIFFIIPTTINSKYFRPTVSLLYTHKNLLAIEWQYPTLLTIFITIITLQATLNALDSASVETPNG</sequence>
<evidence type="ECO:0000313" key="4">
    <source>
        <dbReference type="Proteomes" id="UP000663864"/>
    </source>
</evidence>
<dbReference type="EMBL" id="CAJNOT010005281">
    <property type="protein sequence ID" value="CAF1461088.1"/>
    <property type="molecule type" value="Genomic_DNA"/>
</dbReference>
<feature type="transmembrane region" description="Helical" evidence="1">
    <location>
        <begin position="896"/>
        <end position="913"/>
    </location>
</feature>
<feature type="transmembrane region" description="Helical" evidence="1">
    <location>
        <begin position="992"/>
        <end position="1014"/>
    </location>
</feature>
<feature type="transmembrane region" description="Helical" evidence="1">
    <location>
        <begin position="1056"/>
        <end position="1079"/>
    </location>
</feature>
<organism evidence="2 4">
    <name type="scientific">Rotaria sordida</name>
    <dbReference type="NCBI Taxonomy" id="392033"/>
    <lineage>
        <taxon>Eukaryota</taxon>
        <taxon>Metazoa</taxon>
        <taxon>Spiralia</taxon>
        <taxon>Gnathifera</taxon>
        <taxon>Rotifera</taxon>
        <taxon>Eurotatoria</taxon>
        <taxon>Bdelloidea</taxon>
        <taxon>Philodinida</taxon>
        <taxon>Philodinidae</taxon>
        <taxon>Rotaria</taxon>
    </lineage>
</organism>
<evidence type="ECO:0000256" key="1">
    <source>
        <dbReference type="SAM" id="Phobius"/>
    </source>
</evidence>
<dbReference type="Proteomes" id="UP000663836">
    <property type="component" value="Unassembled WGS sequence"/>
</dbReference>
<name>A0A815QDU1_9BILA</name>
<evidence type="ECO:0000313" key="2">
    <source>
        <dbReference type="EMBL" id="CAF1461088.1"/>
    </source>
</evidence>
<feature type="transmembrane region" description="Helical" evidence="1">
    <location>
        <begin position="925"/>
        <end position="950"/>
    </location>
</feature>
<comment type="caution">
    <text evidence="2">The sequence shown here is derived from an EMBL/GenBank/DDBJ whole genome shotgun (WGS) entry which is preliminary data.</text>
</comment>
<reference evidence="2" key="1">
    <citation type="submission" date="2021-02" db="EMBL/GenBank/DDBJ databases">
        <authorList>
            <person name="Nowell W R."/>
        </authorList>
    </citation>
    <scope>NUCLEOTIDE SEQUENCE</scope>
</reference>
<proteinExistence type="predicted"/>
<dbReference type="EMBL" id="CAJOBD010007366">
    <property type="protein sequence ID" value="CAF4084886.1"/>
    <property type="molecule type" value="Genomic_DNA"/>
</dbReference>
<gene>
    <name evidence="3" type="ORF">JBS370_LOCUS30916</name>
    <name evidence="2" type="ORF">ZHD862_LOCUS35695</name>
</gene>
<accession>A0A815QDU1</accession>
<dbReference type="AlphaFoldDB" id="A0A815QDU1"/>
<keyword evidence="1" id="KW-0812">Transmembrane</keyword>
<feature type="transmembrane region" description="Helical" evidence="1">
    <location>
        <begin position="7"/>
        <end position="24"/>
    </location>
</feature>
<dbReference type="Proteomes" id="UP000663864">
    <property type="component" value="Unassembled WGS sequence"/>
</dbReference>
<feature type="transmembrane region" description="Helical" evidence="1">
    <location>
        <begin position="1085"/>
        <end position="1105"/>
    </location>
</feature>
<keyword evidence="1" id="KW-1133">Transmembrane helix</keyword>
<evidence type="ECO:0000313" key="3">
    <source>
        <dbReference type="EMBL" id="CAF4084886.1"/>
    </source>
</evidence>
<protein>
    <submittedName>
        <fullName evidence="2">Uncharacterized protein</fullName>
    </submittedName>
</protein>